<dbReference type="AlphaFoldDB" id="A0A198GQ15"/>
<keyword evidence="4" id="KW-0574">Periplasm</keyword>
<dbReference type="SUPFAM" id="SSF49354">
    <property type="entry name" value="PapD-like"/>
    <property type="match status" value="1"/>
</dbReference>
<dbReference type="InterPro" id="IPR008962">
    <property type="entry name" value="PapD-like_sf"/>
</dbReference>
<keyword evidence="5" id="KW-0143">Chaperone</keyword>
<proteinExistence type="inferred from homology"/>
<name>A0A198GQ15_9GAMM</name>
<dbReference type="PANTHER" id="PTHR30251">
    <property type="entry name" value="PILUS ASSEMBLY CHAPERONE"/>
    <property type="match status" value="1"/>
</dbReference>
<evidence type="ECO:0000313" key="8">
    <source>
        <dbReference type="EMBL" id="OAT39178.1"/>
    </source>
</evidence>
<dbReference type="InterPro" id="IPR036316">
    <property type="entry name" value="Pili_assmbl_chap_C_dom_sf"/>
</dbReference>
<dbReference type="InterPro" id="IPR016148">
    <property type="entry name" value="Pili_assmbl_chaperone_C"/>
</dbReference>
<evidence type="ECO:0000256" key="3">
    <source>
        <dbReference type="ARBA" id="ARBA00022729"/>
    </source>
</evidence>
<dbReference type="RefSeq" id="WP_066745461.1">
    <property type="nucleotide sequence ID" value="NZ_LXEN01000005.1"/>
</dbReference>
<dbReference type="GO" id="GO:0071555">
    <property type="term" value="P:cell wall organization"/>
    <property type="evidence" value="ECO:0007669"/>
    <property type="project" value="InterPro"/>
</dbReference>
<evidence type="ECO:0000259" key="6">
    <source>
        <dbReference type="Pfam" id="PF00345"/>
    </source>
</evidence>
<comment type="subcellular location">
    <subcellularLocation>
        <location evidence="1">Periplasm</location>
    </subcellularLocation>
</comment>
<reference evidence="8 9" key="1">
    <citation type="submission" date="2016-04" db="EMBL/GenBank/DDBJ databases">
        <title>ATOL: Assembling a taxonomically balanced genome-scale reconstruction of the evolutionary history of the Enterobacteriaceae.</title>
        <authorList>
            <person name="Plunkett G.III."/>
            <person name="Neeno-Eckwall E.C."/>
            <person name="Glasner J.D."/>
            <person name="Perna N.T."/>
        </authorList>
    </citation>
    <scope>NUCLEOTIDE SEQUENCE [LARGE SCALE GENOMIC DNA]</scope>
    <source>
        <strain evidence="8 9">ATCC 19692</strain>
    </source>
</reference>
<protein>
    <submittedName>
        <fullName evidence="8">FimC family chaperone protein</fullName>
    </submittedName>
</protein>
<gene>
    <name evidence="8" type="ORF">M983_0128</name>
</gene>
<dbReference type="Gene3D" id="2.60.40.10">
    <property type="entry name" value="Immunoglobulins"/>
    <property type="match status" value="2"/>
</dbReference>
<comment type="similarity">
    <text evidence="2">Belongs to the periplasmic pilus chaperone family.</text>
</comment>
<dbReference type="GO" id="GO:0030288">
    <property type="term" value="C:outer membrane-bounded periplasmic space"/>
    <property type="evidence" value="ECO:0007669"/>
    <property type="project" value="InterPro"/>
</dbReference>
<feature type="domain" description="Pili assembly chaperone C-terminal" evidence="7">
    <location>
        <begin position="157"/>
        <end position="213"/>
    </location>
</feature>
<dbReference type="PRINTS" id="PR00969">
    <property type="entry name" value="CHAPERONPILI"/>
</dbReference>
<dbReference type="InterPro" id="IPR016147">
    <property type="entry name" value="Pili_assmbl_chaperone_N"/>
</dbReference>
<dbReference type="STRING" id="1354337.M983_0128"/>
<evidence type="ECO:0000256" key="5">
    <source>
        <dbReference type="ARBA" id="ARBA00023186"/>
    </source>
</evidence>
<dbReference type="Pfam" id="PF00345">
    <property type="entry name" value="PapD_N"/>
    <property type="match status" value="1"/>
</dbReference>
<dbReference type="OrthoDB" id="6464870at2"/>
<evidence type="ECO:0000256" key="4">
    <source>
        <dbReference type="ARBA" id="ARBA00022764"/>
    </source>
</evidence>
<dbReference type="Proteomes" id="UP000094023">
    <property type="component" value="Unassembled WGS sequence"/>
</dbReference>
<dbReference type="Pfam" id="PF02753">
    <property type="entry name" value="PapD_C"/>
    <property type="match status" value="1"/>
</dbReference>
<comment type="caution">
    <text evidence="8">The sequence shown here is derived from an EMBL/GenBank/DDBJ whole genome shotgun (WGS) entry which is preliminary data.</text>
</comment>
<dbReference type="EMBL" id="LXEN01000005">
    <property type="protein sequence ID" value="OAT39178.1"/>
    <property type="molecule type" value="Genomic_DNA"/>
</dbReference>
<sequence>MKNYISFIIILCFTSITNANVIYSGTRFIYNESNNKIIINISNKNEKDDFLIQNWITKGNENKSPFIITPPLFKLKSSQDAILKITQIKPVLENDRESIFYLNSKSIPLVKSENNNLHISFKSIFKLFYRPNGLTESHDDAAKKISFSFNNKRELIIKNDSAYYFTILDIYTKEIKKDISIMISPFSEINIGTVTFNSTRLNWSYINDYGNKVDVNAIDND</sequence>
<dbReference type="InterPro" id="IPR001829">
    <property type="entry name" value="Pili_assmbl_chaperone_bac"/>
</dbReference>
<accession>A0A198GQ15</accession>
<dbReference type="PATRIC" id="fig|1354337.4.peg.133"/>
<dbReference type="PANTHER" id="PTHR30251:SF2">
    <property type="entry name" value="FIMBRIAL CHAPERONE YADV-RELATED"/>
    <property type="match status" value="1"/>
</dbReference>
<evidence type="ECO:0000313" key="9">
    <source>
        <dbReference type="Proteomes" id="UP000094023"/>
    </source>
</evidence>
<keyword evidence="3" id="KW-0732">Signal</keyword>
<feature type="domain" description="Pili assembly chaperone N-terminal" evidence="6">
    <location>
        <begin position="22"/>
        <end position="134"/>
    </location>
</feature>
<evidence type="ECO:0000256" key="1">
    <source>
        <dbReference type="ARBA" id="ARBA00004418"/>
    </source>
</evidence>
<evidence type="ECO:0000256" key="2">
    <source>
        <dbReference type="ARBA" id="ARBA00007399"/>
    </source>
</evidence>
<evidence type="ECO:0000259" key="7">
    <source>
        <dbReference type="Pfam" id="PF02753"/>
    </source>
</evidence>
<keyword evidence="9" id="KW-1185">Reference proteome</keyword>
<dbReference type="InterPro" id="IPR013783">
    <property type="entry name" value="Ig-like_fold"/>
</dbReference>
<dbReference type="SUPFAM" id="SSF49584">
    <property type="entry name" value="Periplasmic chaperone C-domain"/>
    <property type="match status" value="1"/>
</dbReference>
<dbReference type="InterPro" id="IPR050643">
    <property type="entry name" value="Periplasmic_pilus_chap"/>
</dbReference>
<organism evidence="8 9">
    <name type="scientific">Proteus myxofaciens ATCC 19692</name>
    <dbReference type="NCBI Taxonomy" id="1354337"/>
    <lineage>
        <taxon>Bacteria</taxon>
        <taxon>Pseudomonadati</taxon>
        <taxon>Pseudomonadota</taxon>
        <taxon>Gammaproteobacteria</taxon>
        <taxon>Enterobacterales</taxon>
        <taxon>Morganellaceae</taxon>
        <taxon>Proteus</taxon>
    </lineage>
</organism>